<dbReference type="EMBL" id="JBHRSM010000022">
    <property type="protein sequence ID" value="MFC3086874.1"/>
    <property type="molecule type" value="Genomic_DNA"/>
</dbReference>
<keyword evidence="1" id="KW-0472">Membrane</keyword>
<comment type="caution">
    <text evidence="2">The sequence shown here is derived from an EMBL/GenBank/DDBJ whole genome shotgun (WGS) entry which is preliminary data.</text>
</comment>
<feature type="transmembrane region" description="Helical" evidence="1">
    <location>
        <begin position="6"/>
        <end position="24"/>
    </location>
</feature>
<reference evidence="3" key="1">
    <citation type="journal article" date="2019" name="Int. J. Syst. Evol. Microbiol.">
        <title>The Global Catalogue of Microorganisms (GCM) 10K type strain sequencing project: providing services to taxonomists for standard genome sequencing and annotation.</title>
        <authorList>
            <consortium name="The Broad Institute Genomics Platform"/>
            <consortium name="The Broad Institute Genome Sequencing Center for Infectious Disease"/>
            <person name="Wu L."/>
            <person name="Ma J."/>
        </authorList>
    </citation>
    <scope>NUCLEOTIDE SEQUENCE [LARGE SCALE GENOMIC DNA]</scope>
    <source>
        <strain evidence="3">KCTC 62102</strain>
    </source>
</reference>
<dbReference type="Proteomes" id="UP001595445">
    <property type="component" value="Unassembled WGS sequence"/>
</dbReference>
<evidence type="ECO:0000313" key="3">
    <source>
        <dbReference type="Proteomes" id="UP001595445"/>
    </source>
</evidence>
<sequence>MLLKIILLFMLAMFLVAIVGRVLFPSALPPVLRKRKGAPRCGKCGRYLIGRGGCDCGGRAK</sequence>
<proteinExistence type="predicted"/>
<name>A0ABV7DX64_9RHOB</name>
<keyword evidence="3" id="KW-1185">Reference proteome</keyword>
<gene>
    <name evidence="2" type="ORF">ACFOD6_12535</name>
</gene>
<accession>A0ABV7DX64</accession>
<protein>
    <recommendedName>
        <fullName evidence="4">Short-chain dehydrogenase</fullName>
    </recommendedName>
</protein>
<evidence type="ECO:0008006" key="4">
    <source>
        <dbReference type="Google" id="ProtNLM"/>
    </source>
</evidence>
<keyword evidence="1" id="KW-0812">Transmembrane</keyword>
<evidence type="ECO:0000313" key="2">
    <source>
        <dbReference type="EMBL" id="MFC3086874.1"/>
    </source>
</evidence>
<dbReference type="RefSeq" id="WP_197646038.1">
    <property type="nucleotide sequence ID" value="NZ_JAEACP010000016.1"/>
</dbReference>
<keyword evidence="1" id="KW-1133">Transmembrane helix</keyword>
<evidence type="ECO:0000256" key="1">
    <source>
        <dbReference type="SAM" id="Phobius"/>
    </source>
</evidence>
<organism evidence="2 3">
    <name type="scientific">Tabrizicola soli</name>
    <dbReference type="NCBI Taxonomy" id="2185115"/>
    <lineage>
        <taxon>Bacteria</taxon>
        <taxon>Pseudomonadati</taxon>
        <taxon>Pseudomonadota</taxon>
        <taxon>Alphaproteobacteria</taxon>
        <taxon>Rhodobacterales</taxon>
        <taxon>Paracoccaceae</taxon>
        <taxon>Tabrizicola</taxon>
    </lineage>
</organism>